<keyword evidence="2" id="KW-1185">Reference proteome</keyword>
<dbReference type="Proteomes" id="UP001243375">
    <property type="component" value="Unassembled WGS sequence"/>
</dbReference>
<name>A0ACC2WMH2_9TREE</name>
<protein>
    <submittedName>
        <fullName evidence="1">Uncharacterized protein</fullName>
    </submittedName>
</protein>
<gene>
    <name evidence="1" type="ORF">QFC22_006341</name>
</gene>
<reference evidence="1" key="1">
    <citation type="submission" date="2023-04" db="EMBL/GenBank/DDBJ databases">
        <title>Draft Genome sequencing of Naganishia species isolated from polar environments using Oxford Nanopore Technology.</title>
        <authorList>
            <person name="Leo P."/>
            <person name="Venkateswaran K."/>
        </authorList>
    </citation>
    <scope>NUCLEOTIDE SEQUENCE</scope>
    <source>
        <strain evidence="1">MNA-CCFEE 5425</strain>
    </source>
</reference>
<organism evidence="1 2">
    <name type="scientific">Naganishia vaughanmartiniae</name>
    <dbReference type="NCBI Taxonomy" id="1424756"/>
    <lineage>
        <taxon>Eukaryota</taxon>
        <taxon>Fungi</taxon>
        <taxon>Dikarya</taxon>
        <taxon>Basidiomycota</taxon>
        <taxon>Agaricomycotina</taxon>
        <taxon>Tremellomycetes</taxon>
        <taxon>Filobasidiales</taxon>
        <taxon>Filobasidiaceae</taxon>
        <taxon>Naganishia</taxon>
    </lineage>
</organism>
<evidence type="ECO:0000313" key="1">
    <source>
        <dbReference type="EMBL" id="KAJ9112257.1"/>
    </source>
</evidence>
<comment type="caution">
    <text evidence="1">The sequence shown here is derived from an EMBL/GenBank/DDBJ whole genome shotgun (WGS) entry which is preliminary data.</text>
</comment>
<proteinExistence type="predicted"/>
<accession>A0ACC2WMH2</accession>
<sequence>MISQHSPLRQRRASKNSDEADEACTVPSTPYIRTSNQLTISADSISPRESPENCRLRGCDEHDRATAIRGVFLANNSHLSIMTIRAEPIPSTPSSAPGQLSSIFPRLRLQCSPMSGRTMRDDTMWRGRKRSRSASSEGCSVSSSPDRTGSRWNVAPAGSKGEKSGWNCMGQGGLGESTVAHARSGKQDSQFSSSQVAPSKLVPNGVSDQQTILGWHEGTFDLVKNTGVPLNAEGFDQQLSVPPSPPALLPLTPALSSASLASHRNAIESSTMASRPKRKTKRQRLARTIGSNDTSPLPEQPLVPLDQQEGRSWVAGSSAVESWNLASCVEMSGRHGVVDVGRLSGRSDFEDNKGIAVPLLSDLAEKLQCGQGVDVAESREVGDPDQTSNDQYLTSNAFLHDLHLQRRARNRPIFKQNLDKYDQDRSFDTAILPPSPSISSSSTASVLSTEDPNAAALRFTASELYDIAHLSSLSGSLFTPNQQGTHHRNVRHSLGSPTRTLRALSPASSGDEDGADIAVKIGVADTPQGFETSVYEDMNRLLGSLVIQRHGRRR</sequence>
<evidence type="ECO:0000313" key="2">
    <source>
        <dbReference type="Proteomes" id="UP001243375"/>
    </source>
</evidence>
<dbReference type="EMBL" id="JASBWU010000026">
    <property type="protein sequence ID" value="KAJ9112257.1"/>
    <property type="molecule type" value="Genomic_DNA"/>
</dbReference>